<accession>A0A9D2KL77</accession>
<reference evidence="1" key="2">
    <citation type="submission" date="2021-04" db="EMBL/GenBank/DDBJ databases">
        <authorList>
            <person name="Gilroy R."/>
        </authorList>
    </citation>
    <scope>NUCLEOTIDE SEQUENCE</scope>
    <source>
        <strain evidence="1">CHK186-16707</strain>
    </source>
</reference>
<evidence type="ECO:0000313" key="1">
    <source>
        <dbReference type="EMBL" id="HJA08940.1"/>
    </source>
</evidence>
<dbReference type="SUPFAM" id="SSF69635">
    <property type="entry name" value="Type III secretory system chaperone-like"/>
    <property type="match status" value="1"/>
</dbReference>
<dbReference type="Pfam" id="PF05932">
    <property type="entry name" value="CesT"/>
    <property type="match status" value="1"/>
</dbReference>
<organism evidence="1 2">
    <name type="scientific">Candidatus Mailhella merdigallinarum</name>
    <dbReference type="NCBI Taxonomy" id="2838658"/>
    <lineage>
        <taxon>Bacteria</taxon>
        <taxon>Pseudomonadati</taxon>
        <taxon>Thermodesulfobacteriota</taxon>
        <taxon>Desulfovibrionia</taxon>
        <taxon>Desulfovibrionales</taxon>
        <taxon>Desulfovibrionaceae</taxon>
        <taxon>Mailhella</taxon>
    </lineage>
</organism>
<name>A0A9D2KL77_9BACT</name>
<dbReference type="EMBL" id="DXAN01000023">
    <property type="protein sequence ID" value="HJA08940.1"/>
    <property type="molecule type" value="Genomic_DNA"/>
</dbReference>
<reference evidence="1" key="1">
    <citation type="journal article" date="2021" name="PeerJ">
        <title>Extensive microbial diversity within the chicken gut microbiome revealed by metagenomics and culture.</title>
        <authorList>
            <person name="Gilroy R."/>
            <person name="Ravi A."/>
            <person name="Getino M."/>
            <person name="Pursley I."/>
            <person name="Horton D.L."/>
            <person name="Alikhan N.F."/>
            <person name="Baker D."/>
            <person name="Gharbi K."/>
            <person name="Hall N."/>
            <person name="Watson M."/>
            <person name="Adriaenssens E.M."/>
            <person name="Foster-Nyarko E."/>
            <person name="Jarju S."/>
            <person name="Secka A."/>
            <person name="Antonio M."/>
            <person name="Oren A."/>
            <person name="Chaudhuri R.R."/>
            <person name="La Ragione R."/>
            <person name="Hildebrand F."/>
            <person name="Pallen M.J."/>
        </authorList>
    </citation>
    <scope>NUCLEOTIDE SEQUENCE</scope>
    <source>
        <strain evidence="1">CHK186-16707</strain>
    </source>
</reference>
<dbReference type="Gene3D" id="3.30.1460.10">
    <property type="match status" value="1"/>
</dbReference>
<dbReference type="Proteomes" id="UP000824225">
    <property type="component" value="Unassembled WGS sequence"/>
</dbReference>
<comment type="caution">
    <text evidence="1">The sequence shown here is derived from an EMBL/GenBank/DDBJ whole genome shotgun (WGS) entry which is preliminary data.</text>
</comment>
<proteinExistence type="predicted"/>
<evidence type="ECO:0000313" key="2">
    <source>
        <dbReference type="Proteomes" id="UP000824225"/>
    </source>
</evidence>
<protein>
    <submittedName>
        <fullName evidence="1">Type III secretion system chaperone</fullName>
    </submittedName>
</protein>
<dbReference type="GO" id="GO:0030254">
    <property type="term" value="P:protein secretion by the type III secretion system"/>
    <property type="evidence" value="ECO:0007669"/>
    <property type="project" value="InterPro"/>
</dbReference>
<dbReference type="AlphaFoldDB" id="A0A9D2KL77"/>
<sequence>MGMPSNFTEILAALSSALECAPLQTDERGRVLFGLDEDMGAVLFTEKNEDSGDEAVVACVVVGRPDPEDAELLRDVLCANYMWSASGDGTLAIDEESGLLVVHRMMELPMPPASFIDEFSSLVGAARYWRTRLEPATGTVELLESNGMLRV</sequence>
<dbReference type="InterPro" id="IPR010261">
    <property type="entry name" value="Tir_chaperone"/>
</dbReference>
<gene>
    <name evidence="1" type="ORF">H9962_07100</name>
</gene>